<evidence type="ECO:0000313" key="3">
    <source>
        <dbReference type="Proteomes" id="UP001159405"/>
    </source>
</evidence>
<organism evidence="2 3">
    <name type="scientific">Porites lobata</name>
    <dbReference type="NCBI Taxonomy" id="104759"/>
    <lineage>
        <taxon>Eukaryota</taxon>
        <taxon>Metazoa</taxon>
        <taxon>Cnidaria</taxon>
        <taxon>Anthozoa</taxon>
        <taxon>Hexacorallia</taxon>
        <taxon>Scleractinia</taxon>
        <taxon>Fungiina</taxon>
        <taxon>Poritidae</taxon>
        <taxon>Porites</taxon>
    </lineage>
</organism>
<proteinExistence type="predicted"/>
<keyword evidence="1" id="KW-0175">Coiled coil</keyword>
<feature type="coiled-coil region" evidence="1">
    <location>
        <begin position="81"/>
        <end position="115"/>
    </location>
</feature>
<feature type="non-terminal residue" evidence="2">
    <location>
        <position position="247"/>
    </location>
</feature>
<dbReference type="Proteomes" id="UP001159405">
    <property type="component" value="Unassembled WGS sequence"/>
</dbReference>
<gene>
    <name evidence="2" type="ORF">PLOB_00018898</name>
</gene>
<feature type="non-terminal residue" evidence="2">
    <location>
        <position position="1"/>
    </location>
</feature>
<dbReference type="EMBL" id="CALNXK010000022">
    <property type="protein sequence ID" value="CAH3109890.1"/>
    <property type="molecule type" value="Genomic_DNA"/>
</dbReference>
<comment type="caution">
    <text evidence="2">The sequence shown here is derived from an EMBL/GenBank/DDBJ whole genome shotgun (WGS) entry which is preliminary data.</text>
</comment>
<keyword evidence="3" id="KW-1185">Reference proteome</keyword>
<evidence type="ECO:0000313" key="2">
    <source>
        <dbReference type="EMBL" id="CAH3109890.1"/>
    </source>
</evidence>
<protein>
    <submittedName>
        <fullName evidence="2">Uncharacterized protein</fullName>
    </submittedName>
</protein>
<accession>A0ABN8NKA4</accession>
<name>A0ABN8NKA4_9CNID</name>
<reference evidence="2 3" key="1">
    <citation type="submission" date="2022-05" db="EMBL/GenBank/DDBJ databases">
        <authorList>
            <consortium name="Genoscope - CEA"/>
            <person name="William W."/>
        </authorList>
    </citation>
    <scope>NUCLEOTIDE SEQUENCE [LARGE SCALE GENOMIC DNA]</scope>
</reference>
<evidence type="ECO:0000256" key="1">
    <source>
        <dbReference type="SAM" id="Coils"/>
    </source>
</evidence>
<sequence length="247" mass="28171">KSCRLRQLRDDSRSDAMVVLKDVLPLSTKFVTSVNNFFDWYEGLEFQQWRNKIPWIVQKTVGYRQLSEMLLQRYEATLAPLKKRQDQARLLVTELEDLERSYERKKREFEDTAATKRGWAIGLAFVPFVNLVASPALACSAESDIEEAARQGALAAVQKDAARKVSGKLILALQDFVAGVTKAAGFFSVMEQEFRKFEGKAEKGNDTRKFLHYKVMKKEASDMKSICRVFNTALPEVQRDLSLMEGS</sequence>